<feature type="transmembrane region" description="Helical" evidence="1">
    <location>
        <begin position="168"/>
        <end position="185"/>
    </location>
</feature>
<reference evidence="2 3" key="1">
    <citation type="submission" date="2018-09" db="EMBL/GenBank/DDBJ databases">
        <title>Genomic Encyclopedia of Archaeal and Bacterial Type Strains, Phase II (KMG-II): from individual species to whole genera.</title>
        <authorList>
            <person name="Goeker M."/>
        </authorList>
    </citation>
    <scope>NUCLEOTIDE SEQUENCE [LARGE SCALE GENOMIC DNA]</scope>
    <source>
        <strain evidence="2 3">DSM 13151</strain>
    </source>
</reference>
<feature type="transmembrane region" description="Helical" evidence="1">
    <location>
        <begin position="83"/>
        <end position="103"/>
    </location>
</feature>
<organism evidence="2 3">
    <name type="scientific">Halopiger aswanensis</name>
    <dbReference type="NCBI Taxonomy" id="148449"/>
    <lineage>
        <taxon>Archaea</taxon>
        <taxon>Methanobacteriati</taxon>
        <taxon>Methanobacteriota</taxon>
        <taxon>Stenosarchaea group</taxon>
        <taxon>Halobacteria</taxon>
        <taxon>Halobacteriales</taxon>
        <taxon>Natrialbaceae</taxon>
        <taxon>Halopiger</taxon>
    </lineage>
</organism>
<evidence type="ECO:0000256" key="1">
    <source>
        <dbReference type="SAM" id="Phobius"/>
    </source>
</evidence>
<dbReference type="PANTHER" id="PTHR37308">
    <property type="entry name" value="INTEGRAL MEMBRANE PROTEIN"/>
    <property type="match status" value="1"/>
</dbReference>
<dbReference type="AlphaFoldDB" id="A0A419WDN1"/>
<feature type="transmembrane region" description="Helical" evidence="1">
    <location>
        <begin position="293"/>
        <end position="314"/>
    </location>
</feature>
<feature type="transmembrane region" description="Helical" evidence="1">
    <location>
        <begin position="115"/>
        <end position="132"/>
    </location>
</feature>
<keyword evidence="1" id="KW-1133">Transmembrane helix</keyword>
<dbReference type="PANTHER" id="PTHR37308:SF1">
    <property type="entry name" value="POLYPRENYL-PHOSPHATE TRANSPORTER"/>
    <property type="match status" value="1"/>
</dbReference>
<comment type="caution">
    <text evidence="2">The sequence shown here is derived from an EMBL/GenBank/DDBJ whole genome shotgun (WGS) entry which is preliminary data.</text>
</comment>
<sequence length="320" mass="32883">MGYERLDLAVDRFELLRTYAYGLCMGTADALPGVSGGTVALLLGFYGRLIAAVTALTPSRIITVLRGYHPDRRTSAREALLELDLQFLIPLGVGMVTAVVLIADIVSSLASSHPLPMFGFFTGLIAASAVTLGRSLEFSSRTHVAAAIVGAGLALLVAADLVSLPGSGPVVIAIAGALAVSAMILPGVSGSLILILLGQYVFLSSELSAFVHALGDVVLEDGSTAAVVEPGTTVVLFVVGGVVGLVTIARVVRAALARRRNLTLVFLVSLIAGSVPAPLHNIGAAHAWTAETIALTIAWAAFGALALFALEYLVGGFDPE</sequence>
<dbReference type="EMBL" id="RAPO01000003">
    <property type="protein sequence ID" value="RKD93577.1"/>
    <property type="molecule type" value="Genomic_DNA"/>
</dbReference>
<proteinExistence type="predicted"/>
<gene>
    <name evidence="2" type="ORF">ATJ93_3207</name>
</gene>
<feature type="transmembrane region" description="Helical" evidence="1">
    <location>
        <begin position="144"/>
        <end position="162"/>
    </location>
</feature>
<protein>
    <submittedName>
        <fullName evidence="2">Putative membrane protein</fullName>
    </submittedName>
</protein>
<feature type="transmembrane region" description="Helical" evidence="1">
    <location>
        <begin position="234"/>
        <end position="252"/>
    </location>
</feature>
<feature type="transmembrane region" description="Helical" evidence="1">
    <location>
        <begin position="192"/>
        <end position="214"/>
    </location>
</feature>
<evidence type="ECO:0000313" key="3">
    <source>
        <dbReference type="Proteomes" id="UP000283805"/>
    </source>
</evidence>
<name>A0A419WDN1_9EURY</name>
<keyword evidence="1" id="KW-0812">Transmembrane</keyword>
<evidence type="ECO:0000313" key="2">
    <source>
        <dbReference type="EMBL" id="RKD93577.1"/>
    </source>
</evidence>
<accession>A0A419WDN1</accession>
<keyword evidence="3" id="KW-1185">Reference proteome</keyword>
<feature type="transmembrane region" description="Helical" evidence="1">
    <location>
        <begin position="264"/>
        <end position="287"/>
    </location>
</feature>
<feature type="transmembrane region" description="Helical" evidence="1">
    <location>
        <begin position="39"/>
        <end position="62"/>
    </location>
</feature>
<keyword evidence="1" id="KW-0472">Membrane</keyword>
<dbReference type="InterPro" id="IPR007163">
    <property type="entry name" value="VCA0040-like"/>
</dbReference>
<dbReference type="Proteomes" id="UP000283805">
    <property type="component" value="Unassembled WGS sequence"/>
</dbReference>
<dbReference type="OrthoDB" id="313161at2157"/>
<dbReference type="Pfam" id="PF04018">
    <property type="entry name" value="VCA0040-like"/>
    <property type="match status" value="1"/>
</dbReference>
<dbReference type="RefSeq" id="WP_120245579.1">
    <property type="nucleotide sequence ID" value="NZ_RAPO01000003.1"/>
</dbReference>